<evidence type="ECO:0000256" key="1">
    <source>
        <dbReference type="ARBA" id="ARBA00001974"/>
    </source>
</evidence>
<dbReference type="GO" id="GO:0050660">
    <property type="term" value="F:flavin adenine dinucleotide binding"/>
    <property type="evidence" value="ECO:0007669"/>
    <property type="project" value="InterPro"/>
</dbReference>
<feature type="binding site" evidence="5">
    <location>
        <position position="89"/>
    </location>
    <ligand>
        <name>FAD</name>
        <dbReference type="ChEBI" id="CHEBI:57692"/>
    </ligand>
</feature>
<gene>
    <name evidence="9" type="ORF">GR212_20700</name>
</gene>
<sequence length="581" mass="62615">MIDYLILGGGSAGCVLAARLSENPGVQVVLVEAGRNIAAGNLPDNIRSRYPGRAYIDEGNIWADLKAYIGAPKGETAGRSPRRYEQGRVLGGGSAVNAMVANRGAPGDYDEWGAEGAKGWSWETALPYFRKLEHDFDFNDDYHGQDGPIPIRRITPAKMSPFVKSVIDTMAARGHQRRPDQNGEWKDGIYVGAIAVSDKGERVPTSVAYLSPEVRKRPNLRILTDRFADKLLLDGKRVTGAVISDARDRSKTEIFLANETIVSCGAIHTPALLMRSGIGPGEQLTKLGIAVAVEKAGIGSNLMEHPSTAVSTYLPPQSRLRDLDEHHDHAILRFSSGLKGTPEGDMHAAIIARSGWHSVGQRVGTLFIWVNKAYSRGHVQLKSTDAREEPLVDFRMLSDERDLERLKSAFRLGAETLLDSHMDGHRGTVFPTSYSPRVAKLAGPGMANQIQRGLFGAMLDHSYALRPWLIHSVVTLGIKMKDLLADDKALTAFVSGAVGGVWHASGTCKMGAEGDPLAVTSGSGEVYGIAGLRICDASLMPTIPRANTNTPVIMMAEKIADDIKAARQAAVTQARASSPSV</sequence>
<dbReference type="PANTHER" id="PTHR11552">
    <property type="entry name" value="GLUCOSE-METHANOL-CHOLINE GMC OXIDOREDUCTASE"/>
    <property type="match status" value="1"/>
</dbReference>
<reference evidence="9 10" key="1">
    <citation type="submission" date="2019-12" db="EMBL/GenBank/DDBJ databases">
        <title>Rhizobium genotypes associated with high levels of biological nitrogen fixation by grain legumes in a temperate-maritime cropping system.</title>
        <authorList>
            <person name="Maluk M."/>
            <person name="Francesc Ferrando Molina F."/>
            <person name="Lopez Del Egido L."/>
            <person name="Lafos M."/>
            <person name="Langarica-Fuentes A."/>
            <person name="Gebre Yohannes G."/>
            <person name="Young M.W."/>
            <person name="Martin P."/>
            <person name="Gantlett R."/>
            <person name="Kenicer G."/>
            <person name="Hawes C."/>
            <person name="Begg G.S."/>
            <person name="Quilliam R.S."/>
            <person name="Squire G.R."/>
            <person name="Poole P.S."/>
            <person name="Young P.W."/>
            <person name="Iannetta P.M."/>
            <person name="James E.K."/>
        </authorList>
    </citation>
    <scope>NUCLEOTIDE SEQUENCE [LARGE SCALE GENOMIC DNA]</scope>
    <source>
        <strain evidence="9 10">JHI1118</strain>
    </source>
</reference>
<evidence type="ECO:0000313" key="9">
    <source>
        <dbReference type="EMBL" id="NEI72006.1"/>
    </source>
</evidence>
<dbReference type="InterPro" id="IPR000172">
    <property type="entry name" value="GMC_OxRdtase_N"/>
</dbReference>
<protein>
    <submittedName>
        <fullName evidence="9">NAD(P)-binding protein</fullName>
    </submittedName>
</protein>
<name>A0A6L9UCS4_9HYPH</name>
<evidence type="ECO:0000256" key="2">
    <source>
        <dbReference type="ARBA" id="ARBA00010790"/>
    </source>
</evidence>
<dbReference type="PANTHER" id="PTHR11552:SF147">
    <property type="entry name" value="CHOLINE DEHYDROGENASE, MITOCHONDRIAL"/>
    <property type="match status" value="1"/>
</dbReference>
<evidence type="ECO:0000256" key="6">
    <source>
        <dbReference type="RuleBase" id="RU003968"/>
    </source>
</evidence>
<feature type="domain" description="Glucose-methanol-choline oxidoreductase N-terminal" evidence="7">
    <location>
        <begin position="87"/>
        <end position="110"/>
    </location>
</feature>
<keyword evidence="3 6" id="KW-0285">Flavoprotein</keyword>
<dbReference type="SUPFAM" id="SSF51905">
    <property type="entry name" value="FAD/NAD(P)-binding domain"/>
    <property type="match status" value="1"/>
</dbReference>
<dbReference type="RefSeq" id="WP_163988866.1">
    <property type="nucleotide sequence ID" value="NZ_WUEY01000009.1"/>
</dbReference>
<keyword evidence="4 5" id="KW-0274">FAD</keyword>
<dbReference type="PROSITE" id="PS00624">
    <property type="entry name" value="GMC_OXRED_2"/>
    <property type="match status" value="1"/>
</dbReference>
<comment type="caution">
    <text evidence="9">The sequence shown here is derived from an EMBL/GenBank/DDBJ whole genome shotgun (WGS) entry which is preliminary data.</text>
</comment>
<dbReference type="AlphaFoldDB" id="A0A6L9UCS4"/>
<evidence type="ECO:0000256" key="3">
    <source>
        <dbReference type="ARBA" id="ARBA00022630"/>
    </source>
</evidence>
<comment type="similarity">
    <text evidence="2 6">Belongs to the GMC oxidoreductase family.</text>
</comment>
<feature type="binding site" evidence="5">
    <location>
        <begin position="502"/>
        <end position="503"/>
    </location>
    <ligand>
        <name>FAD</name>
        <dbReference type="ChEBI" id="CHEBI:57692"/>
    </ligand>
</feature>
<dbReference type="GO" id="GO:0016614">
    <property type="term" value="F:oxidoreductase activity, acting on CH-OH group of donors"/>
    <property type="evidence" value="ECO:0007669"/>
    <property type="project" value="InterPro"/>
</dbReference>
<dbReference type="Pfam" id="PF05199">
    <property type="entry name" value="GMC_oxred_C"/>
    <property type="match status" value="1"/>
</dbReference>
<organism evidence="9 10">
    <name type="scientific">Rhizobium lusitanum</name>
    <dbReference type="NCBI Taxonomy" id="293958"/>
    <lineage>
        <taxon>Bacteria</taxon>
        <taxon>Pseudomonadati</taxon>
        <taxon>Pseudomonadota</taxon>
        <taxon>Alphaproteobacteria</taxon>
        <taxon>Hyphomicrobiales</taxon>
        <taxon>Rhizobiaceae</taxon>
        <taxon>Rhizobium/Agrobacterium group</taxon>
        <taxon>Rhizobium</taxon>
    </lineage>
</organism>
<accession>A0A6L9UCS4</accession>
<dbReference type="EMBL" id="WUEY01000009">
    <property type="protein sequence ID" value="NEI72006.1"/>
    <property type="molecule type" value="Genomic_DNA"/>
</dbReference>
<evidence type="ECO:0000256" key="5">
    <source>
        <dbReference type="PIRSR" id="PIRSR000137-2"/>
    </source>
</evidence>
<evidence type="ECO:0000259" key="7">
    <source>
        <dbReference type="PROSITE" id="PS00623"/>
    </source>
</evidence>
<dbReference type="Pfam" id="PF00732">
    <property type="entry name" value="GMC_oxred_N"/>
    <property type="match status" value="1"/>
</dbReference>
<evidence type="ECO:0000256" key="4">
    <source>
        <dbReference type="ARBA" id="ARBA00022827"/>
    </source>
</evidence>
<dbReference type="InterPro" id="IPR036188">
    <property type="entry name" value="FAD/NAD-bd_sf"/>
</dbReference>
<dbReference type="Gene3D" id="3.30.410.40">
    <property type="match status" value="2"/>
</dbReference>
<proteinExistence type="inferred from homology"/>
<feature type="binding site" evidence="5">
    <location>
        <begin position="97"/>
        <end position="100"/>
    </location>
    <ligand>
        <name>FAD</name>
        <dbReference type="ChEBI" id="CHEBI:57692"/>
    </ligand>
</feature>
<dbReference type="PIRSF" id="PIRSF000137">
    <property type="entry name" value="Alcohol_oxidase"/>
    <property type="match status" value="1"/>
</dbReference>
<evidence type="ECO:0000313" key="10">
    <source>
        <dbReference type="Proteomes" id="UP000483035"/>
    </source>
</evidence>
<dbReference type="PROSITE" id="PS00623">
    <property type="entry name" value="GMC_OXRED_1"/>
    <property type="match status" value="1"/>
</dbReference>
<evidence type="ECO:0000259" key="8">
    <source>
        <dbReference type="PROSITE" id="PS00624"/>
    </source>
</evidence>
<dbReference type="InterPro" id="IPR012132">
    <property type="entry name" value="GMC_OxRdtase"/>
</dbReference>
<comment type="cofactor">
    <cofactor evidence="1 5">
        <name>FAD</name>
        <dbReference type="ChEBI" id="CHEBI:57692"/>
    </cofactor>
</comment>
<dbReference type="InterPro" id="IPR007867">
    <property type="entry name" value="GMC_OxRtase_C"/>
</dbReference>
<dbReference type="Gene3D" id="3.50.50.60">
    <property type="entry name" value="FAD/NAD(P)-binding domain"/>
    <property type="match status" value="2"/>
</dbReference>
<feature type="domain" description="Glucose-methanol-choline oxidoreductase N-terminal" evidence="8">
    <location>
        <begin position="265"/>
        <end position="279"/>
    </location>
</feature>
<dbReference type="Proteomes" id="UP000483035">
    <property type="component" value="Unassembled WGS sequence"/>
</dbReference>
<dbReference type="SUPFAM" id="SSF54373">
    <property type="entry name" value="FAD-linked reductases, C-terminal domain"/>
    <property type="match status" value="1"/>
</dbReference>